<gene>
    <name evidence="2" type="ORF">RchiOBHm_Chr2g0171781</name>
</gene>
<evidence type="ECO:0000256" key="1">
    <source>
        <dbReference type="SAM" id="Phobius"/>
    </source>
</evidence>
<comment type="caution">
    <text evidence="2">The sequence shown here is derived from an EMBL/GenBank/DDBJ whole genome shotgun (WGS) entry which is preliminary data.</text>
</comment>
<proteinExistence type="predicted"/>
<dbReference type="Proteomes" id="UP000238479">
    <property type="component" value="Chromosome 2"/>
</dbReference>
<reference evidence="2 3" key="1">
    <citation type="journal article" date="2018" name="Nat. Genet.">
        <title>The Rosa genome provides new insights in the design of modern roses.</title>
        <authorList>
            <person name="Bendahmane M."/>
        </authorList>
    </citation>
    <scope>NUCLEOTIDE SEQUENCE [LARGE SCALE GENOMIC DNA]</scope>
    <source>
        <strain evidence="3">cv. Old Blush</strain>
    </source>
</reference>
<name>A0A2P6S5G5_ROSCH</name>
<sequence>MEIKCIVDFENCSVFHYSVQKIYFSGRKENRNFEIWYGCSLGVMFICWNFVMFRCIFHFLNYSWKLLGQL</sequence>
<evidence type="ECO:0000313" key="2">
    <source>
        <dbReference type="EMBL" id="PRQ53915.1"/>
    </source>
</evidence>
<keyword evidence="3" id="KW-1185">Reference proteome</keyword>
<keyword evidence="1" id="KW-1133">Transmembrane helix</keyword>
<keyword evidence="1" id="KW-0472">Membrane</keyword>
<protein>
    <submittedName>
        <fullName evidence="2">Uncharacterized protein</fullName>
    </submittedName>
</protein>
<feature type="transmembrane region" description="Helical" evidence="1">
    <location>
        <begin position="35"/>
        <end position="57"/>
    </location>
</feature>
<dbReference type="AlphaFoldDB" id="A0A2P6S5G5"/>
<evidence type="ECO:0000313" key="3">
    <source>
        <dbReference type="Proteomes" id="UP000238479"/>
    </source>
</evidence>
<dbReference type="Gramene" id="PRQ53915">
    <property type="protein sequence ID" value="PRQ53915"/>
    <property type="gene ID" value="RchiOBHm_Chr2g0171781"/>
</dbReference>
<organism evidence="2 3">
    <name type="scientific">Rosa chinensis</name>
    <name type="common">China rose</name>
    <dbReference type="NCBI Taxonomy" id="74649"/>
    <lineage>
        <taxon>Eukaryota</taxon>
        <taxon>Viridiplantae</taxon>
        <taxon>Streptophyta</taxon>
        <taxon>Embryophyta</taxon>
        <taxon>Tracheophyta</taxon>
        <taxon>Spermatophyta</taxon>
        <taxon>Magnoliopsida</taxon>
        <taxon>eudicotyledons</taxon>
        <taxon>Gunneridae</taxon>
        <taxon>Pentapetalae</taxon>
        <taxon>rosids</taxon>
        <taxon>fabids</taxon>
        <taxon>Rosales</taxon>
        <taxon>Rosaceae</taxon>
        <taxon>Rosoideae</taxon>
        <taxon>Rosoideae incertae sedis</taxon>
        <taxon>Rosa</taxon>
    </lineage>
</organism>
<accession>A0A2P6S5G5</accession>
<dbReference type="EMBL" id="PDCK01000040">
    <property type="protein sequence ID" value="PRQ53915.1"/>
    <property type="molecule type" value="Genomic_DNA"/>
</dbReference>
<keyword evidence="1" id="KW-0812">Transmembrane</keyword>